<dbReference type="AlphaFoldDB" id="A0A1B8GVA8"/>
<feature type="region of interest" description="Disordered" evidence="2">
    <location>
        <begin position="1"/>
        <end position="178"/>
    </location>
</feature>
<accession>A0A1B8GVA8</accession>
<feature type="coiled-coil region" evidence="1">
    <location>
        <begin position="322"/>
        <end position="349"/>
    </location>
</feature>
<sequence>MPSTPHTPTHSRRPSALSISISPAPSSQRRQSVASHRSKNSISSITPTSPGSRLLRSDSLNDAPFSPGAPASNGLGNLADELADAWASDEDEAEPDMNFASIGAELADADADSQDEADSDTETKDPSQKPRERDSGVSISGSPAPKGLAPNPIGHRRAASDYDGSDYGSSSSLPETGLPTSLLARIDGIESLARRGLEDNGDARSGVVKRVVESLRDLSGQGGVETGATRLITANTALSSHLMHQTRTLHSLTYPLISPMNAPLDEESIEELLPLLAALGEAMPRPDVSSLVALTGLHGVTGELIEKLGGVGDSLHMSRQTTSVAARRLREAKEMVEELRKEEERREEGERWLRRGGWGDRLGKRECARVCGEVVGGFEEVCEGWRRRLGEGVGA</sequence>
<name>A0A1B8GVA8_9PEZI</name>
<evidence type="ECO:0000313" key="4">
    <source>
        <dbReference type="Proteomes" id="UP000091956"/>
    </source>
</evidence>
<feature type="compositionally biased region" description="Basic and acidic residues" evidence="2">
    <location>
        <begin position="121"/>
        <end position="135"/>
    </location>
</feature>
<dbReference type="GeneID" id="28835435"/>
<reference evidence="4" key="2">
    <citation type="journal article" date="2018" name="Nat. Commun.">
        <title>Extreme sensitivity to ultraviolet light in the fungal pathogen causing white-nose syndrome of bats.</title>
        <authorList>
            <person name="Palmer J.M."/>
            <person name="Drees K.P."/>
            <person name="Foster J.T."/>
            <person name="Lindner D.L."/>
        </authorList>
    </citation>
    <scope>NUCLEOTIDE SEQUENCE [LARGE SCALE GENOMIC DNA]</scope>
    <source>
        <strain evidence="4">UAMH 10579</strain>
    </source>
</reference>
<dbReference type="EMBL" id="KV460211">
    <property type="protein sequence ID" value="OBT99730.1"/>
    <property type="molecule type" value="Genomic_DNA"/>
</dbReference>
<dbReference type="Proteomes" id="UP000091956">
    <property type="component" value="Unassembled WGS sequence"/>
</dbReference>
<feature type="compositionally biased region" description="Acidic residues" evidence="2">
    <location>
        <begin position="81"/>
        <end position="95"/>
    </location>
</feature>
<gene>
    <name evidence="3" type="ORF">VE01_02049</name>
</gene>
<feature type="compositionally biased region" description="Low complexity" evidence="2">
    <location>
        <begin position="14"/>
        <end position="32"/>
    </location>
</feature>
<dbReference type="RefSeq" id="XP_018133463.1">
    <property type="nucleotide sequence ID" value="XM_018271562.2"/>
</dbReference>
<organism evidence="3 4">
    <name type="scientific">Pseudogymnoascus verrucosus</name>
    <dbReference type="NCBI Taxonomy" id="342668"/>
    <lineage>
        <taxon>Eukaryota</taxon>
        <taxon>Fungi</taxon>
        <taxon>Dikarya</taxon>
        <taxon>Ascomycota</taxon>
        <taxon>Pezizomycotina</taxon>
        <taxon>Leotiomycetes</taxon>
        <taxon>Thelebolales</taxon>
        <taxon>Thelebolaceae</taxon>
        <taxon>Pseudogymnoascus</taxon>
    </lineage>
</organism>
<keyword evidence="4" id="KW-1185">Reference proteome</keyword>
<proteinExistence type="predicted"/>
<feature type="compositionally biased region" description="Low complexity" evidence="2">
    <location>
        <begin position="161"/>
        <end position="172"/>
    </location>
</feature>
<evidence type="ECO:0000256" key="1">
    <source>
        <dbReference type="SAM" id="Coils"/>
    </source>
</evidence>
<keyword evidence="1" id="KW-0175">Coiled coil</keyword>
<reference evidence="3 4" key="1">
    <citation type="submission" date="2016-03" db="EMBL/GenBank/DDBJ databases">
        <title>Comparative genomics of Pseudogymnoascus destructans, the fungus causing white-nose syndrome of bats.</title>
        <authorList>
            <person name="Palmer J.M."/>
            <person name="Drees K.P."/>
            <person name="Foster J.T."/>
            <person name="Lindner D.L."/>
        </authorList>
    </citation>
    <scope>NUCLEOTIDE SEQUENCE [LARGE SCALE GENOMIC DNA]</scope>
    <source>
        <strain evidence="3 4">UAMH 10579</strain>
    </source>
</reference>
<feature type="compositionally biased region" description="Low complexity" evidence="2">
    <location>
        <begin position="41"/>
        <end position="50"/>
    </location>
</feature>
<protein>
    <submittedName>
        <fullName evidence="3">Uncharacterized protein</fullName>
    </submittedName>
</protein>
<dbReference type="OrthoDB" id="5427526at2759"/>
<evidence type="ECO:0000313" key="3">
    <source>
        <dbReference type="EMBL" id="OBT99730.1"/>
    </source>
</evidence>
<feature type="compositionally biased region" description="Acidic residues" evidence="2">
    <location>
        <begin position="107"/>
        <end position="120"/>
    </location>
</feature>
<evidence type="ECO:0000256" key="2">
    <source>
        <dbReference type="SAM" id="MobiDB-lite"/>
    </source>
</evidence>